<evidence type="ECO:0000256" key="6">
    <source>
        <dbReference type="SAM" id="Phobius"/>
    </source>
</evidence>
<feature type="domain" description="Cation/H+ exchanger transmembrane" evidence="7">
    <location>
        <begin position="27"/>
        <end position="303"/>
    </location>
</feature>
<dbReference type="PANTHER" id="PTHR31102:SF1">
    <property type="entry name" value="CATION_H+ EXCHANGER DOMAIN-CONTAINING PROTEIN"/>
    <property type="match status" value="1"/>
</dbReference>
<dbReference type="Proteomes" id="UP000035682">
    <property type="component" value="Unplaced"/>
</dbReference>
<gene>
    <name evidence="8 10 11" type="ORF">SRAE_1000249700</name>
</gene>
<evidence type="ECO:0000313" key="9">
    <source>
        <dbReference type="Proteomes" id="UP000035682"/>
    </source>
</evidence>
<evidence type="ECO:0000256" key="2">
    <source>
        <dbReference type="ARBA" id="ARBA00007367"/>
    </source>
</evidence>
<proteinExistence type="inferred from homology"/>
<dbReference type="WBParaSite" id="SRAE_1000249700.1">
    <property type="protein sequence ID" value="SRAE_1000249700.1"/>
    <property type="gene ID" value="WBGene00259112"/>
</dbReference>
<keyword evidence="9" id="KW-1185">Reference proteome</keyword>
<dbReference type="RefSeq" id="XP_024503443.1">
    <property type="nucleotide sequence ID" value="XM_024649579.1"/>
</dbReference>
<evidence type="ECO:0000313" key="10">
    <source>
        <dbReference type="WBParaSite" id="SRAE_1000249700.1"/>
    </source>
</evidence>
<sequence length="342" mass="38314">MIKYIHEAKCPSQASLAQSAARQSHNLKVVMILACVAPAIIVPVMIKLKNENVYESKGVISIILTSVTLINMFCTTSFTMLVSVCFENMSSYLEIPKPIFIGIFFGTISGIVSSLIMVYVFKNEKKNSPFKKAMTIMAYCLLMFFGSKYYKNDIIGSVGIIVFTLIINYNFNKNNEQGLKKEDNIFKYGWNNFIEPVLFSTIGTTVQIKEMNINIILIALLITIISTIVKCIAVILIQKLTHLNYKEMIYIGFSFSSKATVQATLTSKLALLIVQKNLSMEVSSIYPIDKTIIVITIISIIISAPLGHALLTFFPHFIIRKEIESSEILDGNSETEEKSTFI</sequence>
<keyword evidence="3 6" id="KW-0812">Transmembrane</keyword>
<organism evidence="8">
    <name type="scientific">Strongyloides ratti</name>
    <name type="common">Parasitic roundworm</name>
    <dbReference type="NCBI Taxonomy" id="34506"/>
    <lineage>
        <taxon>Eukaryota</taxon>
        <taxon>Metazoa</taxon>
        <taxon>Ecdysozoa</taxon>
        <taxon>Nematoda</taxon>
        <taxon>Chromadorea</taxon>
        <taxon>Rhabditida</taxon>
        <taxon>Tylenchina</taxon>
        <taxon>Panagrolaimomorpha</taxon>
        <taxon>Strongyloidoidea</taxon>
        <taxon>Strongyloididae</taxon>
        <taxon>Strongyloides</taxon>
    </lineage>
</organism>
<dbReference type="GO" id="GO:0016020">
    <property type="term" value="C:membrane"/>
    <property type="evidence" value="ECO:0007669"/>
    <property type="project" value="UniProtKB-SubCell"/>
</dbReference>
<dbReference type="Gene3D" id="1.20.1530.20">
    <property type="match status" value="1"/>
</dbReference>
<dbReference type="STRING" id="34506.A0A090L3H3"/>
<dbReference type="PANTHER" id="PTHR31102">
    <property type="match status" value="1"/>
</dbReference>
<feature type="transmembrane region" description="Helical" evidence="6">
    <location>
        <begin position="99"/>
        <end position="121"/>
    </location>
</feature>
<dbReference type="GO" id="GO:0015297">
    <property type="term" value="F:antiporter activity"/>
    <property type="evidence" value="ECO:0007669"/>
    <property type="project" value="InterPro"/>
</dbReference>
<reference evidence="8 9" key="1">
    <citation type="submission" date="2014-09" db="EMBL/GenBank/DDBJ databases">
        <authorList>
            <person name="Martin A.A."/>
        </authorList>
    </citation>
    <scope>NUCLEOTIDE SEQUENCE</scope>
    <source>
        <strain evidence="9">ED321</strain>
        <strain evidence="8">ED321 Heterogonic</strain>
    </source>
</reference>
<evidence type="ECO:0000259" key="7">
    <source>
        <dbReference type="Pfam" id="PF00999"/>
    </source>
</evidence>
<dbReference type="InterPro" id="IPR051843">
    <property type="entry name" value="CPA1_transporter"/>
</dbReference>
<evidence type="ECO:0000313" key="11">
    <source>
        <dbReference type="WormBase" id="SRAE_1000249700"/>
    </source>
</evidence>
<feature type="transmembrane region" description="Helical" evidence="6">
    <location>
        <begin position="292"/>
        <end position="314"/>
    </location>
</feature>
<feature type="transmembrane region" description="Helical" evidence="6">
    <location>
        <begin position="155"/>
        <end position="171"/>
    </location>
</feature>
<dbReference type="GO" id="GO:1902600">
    <property type="term" value="P:proton transmembrane transport"/>
    <property type="evidence" value="ECO:0007669"/>
    <property type="project" value="InterPro"/>
</dbReference>
<evidence type="ECO:0000313" key="8">
    <source>
        <dbReference type="EMBL" id="CEF64242.1"/>
    </source>
</evidence>
<feature type="transmembrane region" description="Helical" evidence="6">
    <location>
        <begin position="215"/>
        <end position="237"/>
    </location>
</feature>
<comment type="subcellular location">
    <subcellularLocation>
        <location evidence="1">Membrane</location>
        <topology evidence="1">Multi-pass membrane protein</topology>
    </subcellularLocation>
</comment>
<dbReference type="Pfam" id="PF00999">
    <property type="entry name" value="Na_H_Exchanger"/>
    <property type="match status" value="1"/>
</dbReference>
<evidence type="ECO:0000256" key="4">
    <source>
        <dbReference type="ARBA" id="ARBA00022989"/>
    </source>
</evidence>
<evidence type="ECO:0000256" key="3">
    <source>
        <dbReference type="ARBA" id="ARBA00022692"/>
    </source>
</evidence>
<dbReference type="AlphaFoldDB" id="A0A090L3H3"/>
<keyword evidence="5 6" id="KW-0472">Membrane</keyword>
<dbReference type="EMBL" id="LN609528">
    <property type="protein sequence ID" value="CEF64242.1"/>
    <property type="molecule type" value="Genomic_DNA"/>
</dbReference>
<accession>A0A090L3H3</accession>
<keyword evidence="4 6" id="KW-1133">Transmembrane helix</keyword>
<evidence type="ECO:0000256" key="1">
    <source>
        <dbReference type="ARBA" id="ARBA00004141"/>
    </source>
</evidence>
<reference evidence="10" key="2">
    <citation type="submission" date="2020-12" db="UniProtKB">
        <authorList>
            <consortium name="WormBaseParasite"/>
        </authorList>
    </citation>
    <scope>IDENTIFICATION</scope>
</reference>
<evidence type="ECO:0000256" key="5">
    <source>
        <dbReference type="ARBA" id="ARBA00023136"/>
    </source>
</evidence>
<feature type="transmembrane region" description="Helical" evidence="6">
    <location>
        <begin position="58"/>
        <end position="79"/>
    </location>
</feature>
<dbReference type="OMA" id="AMTIMAY"/>
<name>A0A090L3H3_STRRB</name>
<dbReference type="WormBase" id="SRAE_1000249700">
    <property type="protein sequence ID" value="SRP00958"/>
    <property type="gene ID" value="WBGene00259112"/>
</dbReference>
<dbReference type="InterPro" id="IPR006153">
    <property type="entry name" value="Cation/H_exchanger_TM"/>
</dbReference>
<dbReference type="GeneID" id="36376607"/>
<comment type="similarity">
    <text evidence="2">Belongs to the monovalent cation:proton antiporter 1 (CPA1) transporter (TC 2.A.36) family.</text>
</comment>
<dbReference type="CTD" id="36376607"/>
<dbReference type="InterPro" id="IPR038770">
    <property type="entry name" value="Na+/solute_symporter_sf"/>
</dbReference>
<protein>
    <submittedName>
        <fullName evidence="8 10">GH07323p</fullName>
    </submittedName>
</protein>
<feature type="transmembrane region" description="Helical" evidence="6">
    <location>
        <begin position="29"/>
        <end position="46"/>
    </location>
</feature>
<dbReference type="OrthoDB" id="423807at2759"/>